<name>A0ABR7IX00_9FLAO</name>
<accession>A0ABR7IX00</accession>
<organism evidence="1 2">
    <name type="scientific">Flavobacterium bernardetii</name>
    <dbReference type="NCBI Taxonomy" id="2813823"/>
    <lineage>
        <taxon>Bacteria</taxon>
        <taxon>Pseudomonadati</taxon>
        <taxon>Bacteroidota</taxon>
        <taxon>Flavobacteriia</taxon>
        <taxon>Flavobacteriales</taxon>
        <taxon>Flavobacteriaceae</taxon>
        <taxon>Flavobacterium</taxon>
    </lineage>
</organism>
<dbReference type="PROSITE" id="PS51257">
    <property type="entry name" value="PROKAR_LIPOPROTEIN"/>
    <property type="match status" value="1"/>
</dbReference>
<evidence type="ECO:0000313" key="2">
    <source>
        <dbReference type="Proteomes" id="UP000605990"/>
    </source>
</evidence>
<reference evidence="1 2" key="1">
    <citation type="submission" date="2020-08" db="EMBL/GenBank/DDBJ databases">
        <title>Description of novel Flavobacterium F-408 isolate.</title>
        <authorList>
            <person name="Saticioglu I.B."/>
            <person name="Duman M."/>
            <person name="Altun S."/>
        </authorList>
    </citation>
    <scope>NUCLEOTIDE SEQUENCE [LARGE SCALE GENOMIC DNA]</scope>
    <source>
        <strain evidence="1 2">F-408</strain>
    </source>
</reference>
<dbReference type="EMBL" id="JACRUN010000002">
    <property type="protein sequence ID" value="MBC5834305.1"/>
    <property type="molecule type" value="Genomic_DNA"/>
</dbReference>
<dbReference type="RefSeq" id="WP_166126456.1">
    <property type="nucleotide sequence ID" value="NZ_JAANOQ010000003.1"/>
</dbReference>
<sequence length="231" mass="26954">MKNIAYIYLIAFTLLFACNSEKKENIIVKSIPPKLTETTQENDEKIIYDDRRESLKLFIKDTIKSSKSYFFSNTKTKDLFQLTIMPGLVKNSKSELQIKNAENKVIYSQTFDSFYFIREIYDPETTPTTGGQKAYEEYVANYWKTLTPKQFENFFNKNVKDFFGHISFFEKEDYKDILSTEEIINDDFLQEVKADSTILLINVTCFDCDEGGMAMGYSQKQKKVVTVSEHD</sequence>
<comment type="caution">
    <text evidence="1">The sequence shown here is derived from an EMBL/GenBank/DDBJ whole genome shotgun (WGS) entry which is preliminary data.</text>
</comment>
<keyword evidence="2" id="KW-1185">Reference proteome</keyword>
<gene>
    <name evidence="1" type="ORF">H8R27_05335</name>
</gene>
<evidence type="ECO:0000313" key="1">
    <source>
        <dbReference type="EMBL" id="MBC5834305.1"/>
    </source>
</evidence>
<dbReference type="Proteomes" id="UP000605990">
    <property type="component" value="Unassembled WGS sequence"/>
</dbReference>
<protein>
    <recommendedName>
        <fullName evidence="3">Lipoprotein</fullName>
    </recommendedName>
</protein>
<proteinExistence type="predicted"/>
<evidence type="ECO:0008006" key="3">
    <source>
        <dbReference type="Google" id="ProtNLM"/>
    </source>
</evidence>